<dbReference type="OrthoDB" id="1641903at2759"/>
<feature type="transmembrane region" description="Helical" evidence="6">
    <location>
        <begin position="20"/>
        <end position="49"/>
    </location>
</feature>
<dbReference type="GO" id="GO:0016020">
    <property type="term" value="C:membrane"/>
    <property type="evidence" value="ECO:0007669"/>
    <property type="project" value="UniProtKB-SubCell"/>
</dbReference>
<name>A0A2T7PCA4_POMCA</name>
<evidence type="ECO:0000313" key="8">
    <source>
        <dbReference type="Proteomes" id="UP000245119"/>
    </source>
</evidence>
<evidence type="ECO:0000256" key="1">
    <source>
        <dbReference type="ARBA" id="ARBA00004141"/>
    </source>
</evidence>
<comment type="caution">
    <text evidence="7">The sequence shown here is derived from an EMBL/GenBank/DDBJ whole genome shotgun (WGS) entry which is preliminary data.</text>
</comment>
<evidence type="ECO:0000256" key="5">
    <source>
        <dbReference type="ARBA" id="ARBA00023136"/>
    </source>
</evidence>
<keyword evidence="3 6" id="KW-0812">Transmembrane</keyword>
<sequence length="461" mass="48530">MSDGVVTDGVTNQLTSRLSLMVLLVVSIILVTLQLSGSLMVASLLEVVIGVGGFIRPLLRYIGPITVAPTISLIGLSLFKLPVIYGKINPPIALASAVLVIIFALYLGKVHIPIPSCSKEKVRTSLPVFQLLPILLALLVMWVVSAILTVAGVFPNDPTNAMFYSRTDAKNEIIRSTPWLQFVYPGQFGPPSFSLAAMIGFVGAVVSSVVESVGDYFAVSRACEVPLPPDHAISRGILMEGLGSVLSGAVGSAHATTSYSGNIAMVTLTKTASRSVMLVAGLFLVLVSLIGKAGAVFASLPPPILGGLTLVLLGLLGSLGLSSLKFVDLSSNRNLLIIGIAFMCGLSIPAFMEEHGDMLSTGVDSVDQVVGVVLGTPMLLGGLTALILDNTVSGTKEERGLLKWKQIENVDTGEAKTCSGVTTEETYSFPCFSRRSLPRWITALPFLPPVTKDPPANINEV</sequence>
<proteinExistence type="inferred from homology"/>
<dbReference type="Proteomes" id="UP000245119">
    <property type="component" value="Linkage Group LG5"/>
</dbReference>
<feature type="transmembrane region" description="Helical" evidence="6">
    <location>
        <begin position="275"/>
        <end position="298"/>
    </location>
</feature>
<dbReference type="EMBL" id="PZQS01000005">
    <property type="protein sequence ID" value="PVD31045.1"/>
    <property type="molecule type" value="Genomic_DNA"/>
</dbReference>
<feature type="transmembrane region" description="Helical" evidence="6">
    <location>
        <begin position="129"/>
        <end position="154"/>
    </location>
</feature>
<protein>
    <submittedName>
        <fullName evidence="7">Uncharacterized protein</fullName>
    </submittedName>
</protein>
<accession>A0A2T7PCA4</accession>
<reference evidence="7 8" key="1">
    <citation type="submission" date="2018-04" db="EMBL/GenBank/DDBJ databases">
        <title>The genome of golden apple snail Pomacea canaliculata provides insight into stress tolerance and invasive adaptation.</title>
        <authorList>
            <person name="Liu C."/>
            <person name="Liu B."/>
            <person name="Ren Y."/>
            <person name="Zhang Y."/>
            <person name="Wang H."/>
            <person name="Li S."/>
            <person name="Jiang F."/>
            <person name="Yin L."/>
            <person name="Zhang G."/>
            <person name="Qian W."/>
            <person name="Fan W."/>
        </authorList>
    </citation>
    <scope>NUCLEOTIDE SEQUENCE [LARGE SCALE GENOMIC DNA]</scope>
    <source>
        <strain evidence="7">SZHN2017</strain>
        <tissue evidence="7">Muscle</tissue>
    </source>
</reference>
<organism evidence="7 8">
    <name type="scientific">Pomacea canaliculata</name>
    <name type="common">Golden apple snail</name>
    <dbReference type="NCBI Taxonomy" id="400727"/>
    <lineage>
        <taxon>Eukaryota</taxon>
        <taxon>Metazoa</taxon>
        <taxon>Spiralia</taxon>
        <taxon>Lophotrochozoa</taxon>
        <taxon>Mollusca</taxon>
        <taxon>Gastropoda</taxon>
        <taxon>Caenogastropoda</taxon>
        <taxon>Architaenioglossa</taxon>
        <taxon>Ampullarioidea</taxon>
        <taxon>Ampullariidae</taxon>
        <taxon>Pomacea</taxon>
    </lineage>
</organism>
<evidence type="ECO:0000256" key="3">
    <source>
        <dbReference type="ARBA" id="ARBA00022692"/>
    </source>
</evidence>
<dbReference type="PANTHER" id="PTHR11119">
    <property type="entry name" value="XANTHINE-URACIL / VITAMIN C PERMEASE FAMILY MEMBER"/>
    <property type="match status" value="1"/>
</dbReference>
<evidence type="ECO:0000256" key="4">
    <source>
        <dbReference type="ARBA" id="ARBA00022989"/>
    </source>
</evidence>
<gene>
    <name evidence="7" type="ORF">C0Q70_10322</name>
</gene>
<dbReference type="GO" id="GO:0022857">
    <property type="term" value="F:transmembrane transporter activity"/>
    <property type="evidence" value="ECO:0007669"/>
    <property type="project" value="InterPro"/>
</dbReference>
<feature type="transmembrane region" description="Helical" evidence="6">
    <location>
        <begin position="91"/>
        <end position="108"/>
    </location>
</feature>
<feature type="transmembrane region" description="Helical" evidence="6">
    <location>
        <begin position="304"/>
        <end position="322"/>
    </location>
</feature>
<evidence type="ECO:0000313" key="7">
    <source>
        <dbReference type="EMBL" id="PVD31045.1"/>
    </source>
</evidence>
<comment type="subcellular location">
    <subcellularLocation>
        <location evidence="1">Membrane</location>
        <topology evidence="1">Multi-pass membrane protein</topology>
    </subcellularLocation>
</comment>
<feature type="transmembrane region" description="Helical" evidence="6">
    <location>
        <begin position="372"/>
        <end position="392"/>
    </location>
</feature>
<dbReference type="AlphaFoldDB" id="A0A2T7PCA4"/>
<keyword evidence="5 6" id="KW-0472">Membrane</keyword>
<comment type="similarity">
    <text evidence="2">Belongs to the nucleobase:cation symporter-2 (NCS2) (TC 2.A.40) family.</text>
</comment>
<dbReference type="Pfam" id="PF00860">
    <property type="entry name" value="Xan_ur_permease"/>
    <property type="match status" value="1"/>
</dbReference>
<dbReference type="STRING" id="400727.A0A2T7PCA4"/>
<keyword evidence="8" id="KW-1185">Reference proteome</keyword>
<evidence type="ECO:0000256" key="6">
    <source>
        <dbReference type="SAM" id="Phobius"/>
    </source>
</evidence>
<feature type="transmembrane region" description="Helical" evidence="6">
    <location>
        <begin position="61"/>
        <end position="79"/>
    </location>
</feature>
<keyword evidence="4 6" id="KW-1133">Transmembrane helix</keyword>
<feature type="transmembrane region" description="Helical" evidence="6">
    <location>
        <begin position="334"/>
        <end position="352"/>
    </location>
</feature>
<evidence type="ECO:0000256" key="2">
    <source>
        <dbReference type="ARBA" id="ARBA00008821"/>
    </source>
</evidence>
<dbReference type="InterPro" id="IPR006043">
    <property type="entry name" value="NCS2"/>
</dbReference>